<sequence>MADFTAAGDQLGCAAFISAAIPLRCGQDIDVPDIMLKLGFCVAGSSSGHAARTLTPGPVISGFNIPGDTLLGPLEEKSAMEGENGVFSSVPPKAMLAVGVLVLLMYSSIFSPSSWLT</sequence>
<name>A0AAV7HPN0_DENCH</name>
<keyword evidence="1" id="KW-1133">Transmembrane helix</keyword>
<keyword evidence="1" id="KW-0472">Membrane</keyword>
<protein>
    <submittedName>
        <fullName evidence="2">Uncharacterized protein</fullName>
    </submittedName>
</protein>
<dbReference type="AlphaFoldDB" id="A0AAV7HPN0"/>
<accession>A0AAV7HPN0</accession>
<gene>
    <name evidence="2" type="ORF">IEQ34_001287</name>
</gene>
<reference evidence="2 3" key="1">
    <citation type="journal article" date="2021" name="Hortic Res">
        <title>Chromosome-scale assembly of the Dendrobium chrysotoxum genome enhances the understanding of orchid evolution.</title>
        <authorList>
            <person name="Zhang Y."/>
            <person name="Zhang G.Q."/>
            <person name="Zhang D."/>
            <person name="Liu X.D."/>
            <person name="Xu X.Y."/>
            <person name="Sun W.H."/>
            <person name="Yu X."/>
            <person name="Zhu X."/>
            <person name="Wang Z.W."/>
            <person name="Zhao X."/>
            <person name="Zhong W.Y."/>
            <person name="Chen H."/>
            <person name="Yin W.L."/>
            <person name="Huang T."/>
            <person name="Niu S.C."/>
            <person name="Liu Z.J."/>
        </authorList>
    </citation>
    <scope>NUCLEOTIDE SEQUENCE [LARGE SCALE GENOMIC DNA]</scope>
    <source>
        <strain evidence="2">Lindl</strain>
    </source>
</reference>
<dbReference type="EMBL" id="JAGFBR010000002">
    <property type="protein sequence ID" value="KAH0469729.1"/>
    <property type="molecule type" value="Genomic_DNA"/>
</dbReference>
<feature type="transmembrane region" description="Helical" evidence="1">
    <location>
        <begin position="94"/>
        <end position="115"/>
    </location>
</feature>
<evidence type="ECO:0000256" key="1">
    <source>
        <dbReference type="SAM" id="Phobius"/>
    </source>
</evidence>
<evidence type="ECO:0000313" key="3">
    <source>
        <dbReference type="Proteomes" id="UP000775213"/>
    </source>
</evidence>
<proteinExistence type="predicted"/>
<keyword evidence="3" id="KW-1185">Reference proteome</keyword>
<dbReference type="Proteomes" id="UP000775213">
    <property type="component" value="Unassembled WGS sequence"/>
</dbReference>
<evidence type="ECO:0000313" key="2">
    <source>
        <dbReference type="EMBL" id="KAH0469729.1"/>
    </source>
</evidence>
<keyword evidence="1" id="KW-0812">Transmembrane</keyword>
<comment type="caution">
    <text evidence="2">The sequence shown here is derived from an EMBL/GenBank/DDBJ whole genome shotgun (WGS) entry which is preliminary data.</text>
</comment>
<organism evidence="2 3">
    <name type="scientific">Dendrobium chrysotoxum</name>
    <name type="common">Orchid</name>
    <dbReference type="NCBI Taxonomy" id="161865"/>
    <lineage>
        <taxon>Eukaryota</taxon>
        <taxon>Viridiplantae</taxon>
        <taxon>Streptophyta</taxon>
        <taxon>Embryophyta</taxon>
        <taxon>Tracheophyta</taxon>
        <taxon>Spermatophyta</taxon>
        <taxon>Magnoliopsida</taxon>
        <taxon>Liliopsida</taxon>
        <taxon>Asparagales</taxon>
        <taxon>Orchidaceae</taxon>
        <taxon>Epidendroideae</taxon>
        <taxon>Malaxideae</taxon>
        <taxon>Dendrobiinae</taxon>
        <taxon>Dendrobium</taxon>
    </lineage>
</organism>